<name>A0A8D9GLU1_BRACM</name>
<evidence type="ECO:0000313" key="3">
    <source>
        <dbReference type="Proteomes" id="UP000694005"/>
    </source>
</evidence>
<proteinExistence type="predicted"/>
<gene>
    <name evidence="2" type="ORF">BRAPAZ1V2_A03P41120.2</name>
</gene>
<dbReference type="Gramene" id="A03p41120.2_BraZ1">
    <property type="protein sequence ID" value="A03p41120.2_BraZ1.CDS.1"/>
    <property type="gene ID" value="A03g41120.2_BraZ1"/>
</dbReference>
<dbReference type="Proteomes" id="UP000694005">
    <property type="component" value="Chromosome A03"/>
</dbReference>
<accession>A0A8D9GLU1</accession>
<dbReference type="EMBL" id="LS974619">
    <property type="protein sequence ID" value="CAG7882769.1"/>
    <property type="molecule type" value="Genomic_DNA"/>
</dbReference>
<organism evidence="2 3">
    <name type="scientific">Brassica campestris</name>
    <name type="common">Field mustard</name>
    <dbReference type="NCBI Taxonomy" id="3711"/>
    <lineage>
        <taxon>Eukaryota</taxon>
        <taxon>Viridiplantae</taxon>
        <taxon>Streptophyta</taxon>
        <taxon>Embryophyta</taxon>
        <taxon>Tracheophyta</taxon>
        <taxon>Spermatophyta</taxon>
        <taxon>Magnoliopsida</taxon>
        <taxon>eudicotyledons</taxon>
        <taxon>Gunneridae</taxon>
        <taxon>Pentapetalae</taxon>
        <taxon>rosids</taxon>
        <taxon>malvids</taxon>
        <taxon>Brassicales</taxon>
        <taxon>Brassicaceae</taxon>
        <taxon>Brassiceae</taxon>
        <taxon>Brassica</taxon>
    </lineage>
</organism>
<keyword evidence="1" id="KW-0812">Transmembrane</keyword>
<evidence type="ECO:0000256" key="1">
    <source>
        <dbReference type="SAM" id="Phobius"/>
    </source>
</evidence>
<keyword evidence="1" id="KW-1133">Transmembrane helix</keyword>
<reference evidence="2 3" key="1">
    <citation type="submission" date="2021-07" db="EMBL/GenBank/DDBJ databases">
        <authorList>
            <consortium name="Genoscope - CEA"/>
            <person name="William W."/>
        </authorList>
    </citation>
    <scope>NUCLEOTIDE SEQUENCE [LARGE SCALE GENOMIC DNA]</scope>
</reference>
<dbReference type="AlphaFoldDB" id="A0A8D9GLU1"/>
<protein>
    <submittedName>
        <fullName evidence="2">Uncharacterized protein</fullName>
    </submittedName>
</protein>
<keyword evidence="1" id="KW-0472">Membrane</keyword>
<evidence type="ECO:0000313" key="2">
    <source>
        <dbReference type="EMBL" id="CAG7882769.1"/>
    </source>
</evidence>
<feature type="transmembrane region" description="Helical" evidence="1">
    <location>
        <begin position="63"/>
        <end position="83"/>
    </location>
</feature>
<sequence>MFCLLYAMFSWKDIVFGFLNSYLWLITFSSSIDGSNCMNGTSFRFVFISSSSKNLTKRKKMKVFMVVCCLATQSTCWYLAYIYSSSCPNLSSSPELPGLVVLLLDWSSRLLS</sequence>